<evidence type="ECO:0000259" key="5">
    <source>
        <dbReference type="PROSITE" id="PS50850"/>
    </source>
</evidence>
<keyword evidence="1 4" id="KW-0812">Transmembrane</keyword>
<dbReference type="InterPro" id="IPR020846">
    <property type="entry name" value="MFS_dom"/>
</dbReference>
<evidence type="ECO:0000313" key="6">
    <source>
        <dbReference type="EMBL" id="HGE74787.1"/>
    </source>
</evidence>
<dbReference type="EMBL" id="DTPE01000067">
    <property type="protein sequence ID" value="HGE74787.1"/>
    <property type="molecule type" value="Genomic_DNA"/>
</dbReference>
<dbReference type="Pfam" id="PF07690">
    <property type="entry name" value="MFS_1"/>
    <property type="match status" value="1"/>
</dbReference>
<feature type="transmembrane region" description="Helical" evidence="4">
    <location>
        <begin position="85"/>
        <end position="109"/>
    </location>
</feature>
<proteinExistence type="predicted"/>
<evidence type="ECO:0000256" key="2">
    <source>
        <dbReference type="ARBA" id="ARBA00022989"/>
    </source>
</evidence>
<feature type="transmembrane region" description="Helical" evidence="4">
    <location>
        <begin position="277"/>
        <end position="301"/>
    </location>
</feature>
<evidence type="ECO:0000256" key="3">
    <source>
        <dbReference type="ARBA" id="ARBA00023136"/>
    </source>
</evidence>
<dbReference type="InterPro" id="IPR052714">
    <property type="entry name" value="MFS_Exporter"/>
</dbReference>
<dbReference type="InterPro" id="IPR011701">
    <property type="entry name" value="MFS"/>
</dbReference>
<feature type="transmembrane region" description="Helical" evidence="4">
    <location>
        <begin position="252"/>
        <end position="271"/>
    </location>
</feature>
<dbReference type="SUPFAM" id="SSF103473">
    <property type="entry name" value="MFS general substrate transporter"/>
    <property type="match status" value="1"/>
</dbReference>
<organism evidence="6">
    <name type="scientific">Mesoaciditoga lauensis</name>
    <dbReference type="NCBI Taxonomy" id="1495039"/>
    <lineage>
        <taxon>Bacteria</taxon>
        <taxon>Thermotogati</taxon>
        <taxon>Thermotogota</taxon>
        <taxon>Thermotogae</taxon>
        <taxon>Mesoaciditogales</taxon>
        <taxon>Mesoaciditogaceae</taxon>
        <taxon>Mesoaciditoga</taxon>
    </lineage>
</organism>
<dbReference type="AlphaFoldDB" id="A0A7V3RDX9"/>
<dbReference type="Gene3D" id="1.20.1250.20">
    <property type="entry name" value="MFS general substrate transporter like domains"/>
    <property type="match status" value="2"/>
</dbReference>
<dbReference type="PANTHER" id="PTHR23531:SF1">
    <property type="entry name" value="QUINOLENE RESISTANCE PROTEIN NORA"/>
    <property type="match status" value="1"/>
</dbReference>
<comment type="caution">
    <text evidence="6">The sequence shown here is derived from an EMBL/GenBank/DDBJ whole genome shotgun (WGS) entry which is preliminary data.</text>
</comment>
<feature type="transmembrane region" description="Helical" evidence="4">
    <location>
        <begin position="148"/>
        <end position="167"/>
    </location>
</feature>
<feature type="transmembrane region" description="Helical" evidence="4">
    <location>
        <begin position="221"/>
        <end position="240"/>
    </location>
</feature>
<keyword evidence="3 4" id="KW-0472">Membrane</keyword>
<feature type="transmembrane region" description="Helical" evidence="4">
    <location>
        <begin position="60"/>
        <end position="79"/>
    </location>
</feature>
<feature type="transmembrane region" description="Helical" evidence="4">
    <location>
        <begin position="198"/>
        <end position="215"/>
    </location>
</feature>
<evidence type="ECO:0000256" key="1">
    <source>
        <dbReference type="ARBA" id="ARBA00022692"/>
    </source>
</evidence>
<feature type="transmembrane region" description="Helical" evidence="4">
    <location>
        <begin position="29"/>
        <end position="53"/>
    </location>
</feature>
<feature type="transmembrane region" description="Helical" evidence="4">
    <location>
        <begin position="121"/>
        <end position="142"/>
    </location>
</feature>
<evidence type="ECO:0000256" key="4">
    <source>
        <dbReference type="SAM" id="Phobius"/>
    </source>
</evidence>
<feature type="transmembrane region" description="Helical" evidence="4">
    <location>
        <begin position="341"/>
        <end position="359"/>
    </location>
</feature>
<dbReference type="PANTHER" id="PTHR23531">
    <property type="entry name" value="QUINOLENE RESISTANCE PROTEIN NORA"/>
    <property type="match status" value="1"/>
</dbReference>
<dbReference type="PROSITE" id="PS50850">
    <property type="entry name" value="MFS"/>
    <property type="match status" value="1"/>
</dbReference>
<feature type="domain" description="Major facilitator superfamily (MFS) profile" evidence="5">
    <location>
        <begin position="149"/>
        <end position="378"/>
    </location>
</feature>
<sequence length="378" mass="41880">MTFAVRASNNMLATTIPLLVKYNLNFNGVLIGLISAIFSFSTFFMSGFINAALKAKERRILFIFSTIIYAGLFPFFAIVNGISVWLLSIASGFVLGAIMPNIITSSSLYPDKKLSERIVSIYTLTLSLSLIIGPAIESAILTKLTLRQSFIAFSVFGLLAAITSFFIKFPEDLKEKAQGKVRGILTNPGFRASIINNVLYNVPFAMITVFGGIYAKETFHVSYSIVTILFSMFFSTSFVSRLILTLKPPKNIPFQMISSAVLTVIGLVILVSSNNLILYSISFLILGIPHGLTYPLSLLALTRAFPSDQRNKANSYFFSILTAIGTFVPIIFGIAIQMMGIRLTFVAIIPLILVLLYFLRRESSKMKHMEKAERNELK</sequence>
<name>A0A7V3RDX9_9BACT</name>
<protein>
    <submittedName>
        <fullName evidence="6">MFS transporter</fullName>
    </submittedName>
</protein>
<gene>
    <name evidence="6" type="ORF">ENX73_01515</name>
</gene>
<dbReference type="InterPro" id="IPR036259">
    <property type="entry name" value="MFS_trans_sf"/>
</dbReference>
<reference evidence="6" key="1">
    <citation type="journal article" date="2020" name="mSystems">
        <title>Genome- and Community-Level Interaction Insights into Carbon Utilization and Element Cycling Functions of Hydrothermarchaeota in Hydrothermal Sediment.</title>
        <authorList>
            <person name="Zhou Z."/>
            <person name="Liu Y."/>
            <person name="Xu W."/>
            <person name="Pan J."/>
            <person name="Luo Z.H."/>
            <person name="Li M."/>
        </authorList>
    </citation>
    <scope>NUCLEOTIDE SEQUENCE [LARGE SCALE GENOMIC DNA]</scope>
    <source>
        <strain evidence="6">SpSt-966</strain>
    </source>
</reference>
<feature type="transmembrane region" description="Helical" evidence="4">
    <location>
        <begin position="313"/>
        <end position="335"/>
    </location>
</feature>
<keyword evidence="2 4" id="KW-1133">Transmembrane helix</keyword>
<dbReference type="GO" id="GO:0022857">
    <property type="term" value="F:transmembrane transporter activity"/>
    <property type="evidence" value="ECO:0007669"/>
    <property type="project" value="InterPro"/>
</dbReference>
<accession>A0A7V3RDX9</accession>